<organism evidence="7 8">
    <name type="scientific">Kribbella albertanoniae</name>
    <dbReference type="NCBI Taxonomy" id="1266829"/>
    <lineage>
        <taxon>Bacteria</taxon>
        <taxon>Bacillati</taxon>
        <taxon>Actinomycetota</taxon>
        <taxon>Actinomycetes</taxon>
        <taxon>Propionibacteriales</taxon>
        <taxon>Kribbellaceae</taxon>
        <taxon>Kribbella</taxon>
    </lineage>
</organism>
<feature type="transmembrane region" description="Helical" evidence="6">
    <location>
        <begin position="36"/>
        <end position="58"/>
    </location>
</feature>
<dbReference type="PANTHER" id="PTHR43385:SF1">
    <property type="entry name" value="RIBOFLAVIN TRANSPORTER RIBJ"/>
    <property type="match status" value="1"/>
</dbReference>
<feature type="transmembrane region" description="Helical" evidence="6">
    <location>
        <begin position="359"/>
        <end position="380"/>
    </location>
</feature>
<evidence type="ECO:0000256" key="5">
    <source>
        <dbReference type="ARBA" id="ARBA00023136"/>
    </source>
</evidence>
<dbReference type="InterPro" id="IPR052983">
    <property type="entry name" value="MFS_Riboflavin_Transporter"/>
</dbReference>
<dbReference type="InterPro" id="IPR011701">
    <property type="entry name" value="MFS"/>
</dbReference>
<dbReference type="PANTHER" id="PTHR43385">
    <property type="entry name" value="RIBOFLAVIN TRANSPORTER RIBJ"/>
    <property type="match status" value="1"/>
</dbReference>
<dbReference type="Pfam" id="PF07690">
    <property type="entry name" value="MFS_1"/>
    <property type="match status" value="1"/>
</dbReference>
<keyword evidence="2" id="KW-0813">Transport</keyword>
<dbReference type="AlphaFoldDB" id="A0A4R4PVV9"/>
<dbReference type="GO" id="GO:0022857">
    <property type="term" value="F:transmembrane transporter activity"/>
    <property type="evidence" value="ECO:0007669"/>
    <property type="project" value="InterPro"/>
</dbReference>
<evidence type="ECO:0000256" key="4">
    <source>
        <dbReference type="ARBA" id="ARBA00022989"/>
    </source>
</evidence>
<name>A0A4R4PVV9_9ACTN</name>
<keyword evidence="8" id="KW-1185">Reference proteome</keyword>
<evidence type="ECO:0000313" key="7">
    <source>
        <dbReference type="EMBL" id="TDC26564.1"/>
    </source>
</evidence>
<proteinExistence type="predicted"/>
<feature type="transmembrane region" description="Helical" evidence="6">
    <location>
        <begin position="96"/>
        <end position="124"/>
    </location>
</feature>
<accession>A0A4R4PVV9</accession>
<gene>
    <name evidence="7" type="ORF">E1261_22300</name>
</gene>
<comment type="subcellular location">
    <subcellularLocation>
        <location evidence="1">Membrane</location>
        <topology evidence="1">Multi-pass membrane protein</topology>
    </subcellularLocation>
</comment>
<feature type="transmembrane region" description="Helical" evidence="6">
    <location>
        <begin position="296"/>
        <end position="321"/>
    </location>
</feature>
<feature type="transmembrane region" description="Helical" evidence="6">
    <location>
        <begin position="267"/>
        <end position="290"/>
    </location>
</feature>
<sequence>MPRRLVAALAVTQTVGYGVLYYAFSALLGPMSRDLGISTATAAGALTTAVLVTGLMSVPVGRWLDAHGGHALMTTGALVGAVAAVAWSQVQTVAQLYAVFAVIGAASAMVLYEPAFAVVVAVTAPASRTRALLGITLVAGFASSIFIPLTGQLLEATTWRHTLLILAAGYAAFAIPLHAVALRRTGPRHRAHPAPSRPRAAVLRDAGFWLLAAGFVLHSAALATIAVHLVLYLISLGHPPAVAATLAGLLGLLSVTGRVVTSLSLRWLPMATIAGIVLVVQGAAISLLPFTGKHLAGAIVCLVLFGLGFGVASIATPAILLDRYGSNGYATTAGTLATPVIIAKAGAPLGGAVLAGSSGYRPVILAVAAACITAGLFIAASRRVPPPNRA</sequence>
<keyword evidence="5 6" id="KW-0472">Membrane</keyword>
<dbReference type="SUPFAM" id="SSF103473">
    <property type="entry name" value="MFS general substrate transporter"/>
    <property type="match status" value="1"/>
</dbReference>
<evidence type="ECO:0000313" key="8">
    <source>
        <dbReference type="Proteomes" id="UP000295075"/>
    </source>
</evidence>
<keyword evidence="3 6" id="KW-0812">Transmembrane</keyword>
<reference evidence="7 8" key="1">
    <citation type="submission" date="2019-03" db="EMBL/GenBank/DDBJ databases">
        <title>Draft genome sequences of novel Actinobacteria.</title>
        <authorList>
            <person name="Sahin N."/>
            <person name="Ay H."/>
            <person name="Saygin H."/>
        </authorList>
    </citation>
    <scope>NUCLEOTIDE SEQUENCE [LARGE SCALE GENOMIC DNA]</scope>
    <source>
        <strain evidence="7 8">JCM 30547</strain>
    </source>
</reference>
<feature type="transmembrane region" description="Helical" evidence="6">
    <location>
        <begin position="5"/>
        <end position="24"/>
    </location>
</feature>
<feature type="transmembrane region" description="Helical" evidence="6">
    <location>
        <begin position="131"/>
        <end position="151"/>
    </location>
</feature>
<evidence type="ECO:0000256" key="2">
    <source>
        <dbReference type="ARBA" id="ARBA00022448"/>
    </source>
</evidence>
<feature type="transmembrane region" description="Helical" evidence="6">
    <location>
        <begin position="70"/>
        <end position="90"/>
    </location>
</feature>
<feature type="transmembrane region" description="Helical" evidence="6">
    <location>
        <begin position="328"/>
        <end position="347"/>
    </location>
</feature>
<dbReference type="EMBL" id="SMKA01000107">
    <property type="protein sequence ID" value="TDC26564.1"/>
    <property type="molecule type" value="Genomic_DNA"/>
</dbReference>
<dbReference type="Proteomes" id="UP000295075">
    <property type="component" value="Unassembled WGS sequence"/>
</dbReference>
<evidence type="ECO:0000256" key="6">
    <source>
        <dbReference type="SAM" id="Phobius"/>
    </source>
</evidence>
<comment type="caution">
    <text evidence="7">The sequence shown here is derived from an EMBL/GenBank/DDBJ whole genome shotgun (WGS) entry which is preliminary data.</text>
</comment>
<dbReference type="OrthoDB" id="7200137at2"/>
<feature type="transmembrane region" description="Helical" evidence="6">
    <location>
        <begin position="240"/>
        <end position="260"/>
    </location>
</feature>
<dbReference type="GO" id="GO:0016020">
    <property type="term" value="C:membrane"/>
    <property type="evidence" value="ECO:0007669"/>
    <property type="project" value="UniProtKB-SubCell"/>
</dbReference>
<keyword evidence="4 6" id="KW-1133">Transmembrane helix</keyword>
<feature type="transmembrane region" description="Helical" evidence="6">
    <location>
        <begin position="163"/>
        <end position="182"/>
    </location>
</feature>
<protein>
    <submittedName>
        <fullName evidence="7">MFS transporter</fullName>
    </submittedName>
</protein>
<evidence type="ECO:0000256" key="1">
    <source>
        <dbReference type="ARBA" id="ARBA00004141"/>
    </source>
</evidence>
<feature type="transmembrane region" description="Helical" evidence="6">
    <location>
        <begin position="206"/>
        <end position="234"/>
    </location>
</feature>
<evidence type="ECO:0000256" key="3">
    <source>
        <dbReference type="ARBA" id="ARBA00022692"/>
    </source>
</evidence>
<dbReference type="InterPro" id="IPR036259">
    <property type="entry name" value="MFS_trans_sf"/>
</dbReference>
<dbReference type="Gene3D" id="1.20.1250.20">
    <property type="entry name" value="MFS general substrate transporter like domains"/>
    <property type="match status" value="1"/>
</dbReference>